<dbReference type="AlphaFoldDB" id="A0A7G1I2Y5"/>
<dbReference type="EMBL" id="AP023322">
    <property type="protein sequence ID" value="BCI64718.1"/>
    <property type="molecule type" value="Genomic_DNA"/>
</dbReference>
<organism evidence="2 3">
    <name type="scientific">Coprobacter secundus subsp. similis</name>
    <dbReference type="NCBI Taxonomy" id="2751153"/>
    <lineage>
        <taxon>Bacteria</taxon>
        <taxon>Pseudomonadati</taxon>
        <taxon>Bacteroidota</taxon>
        <taxon>Bacteroidia</taxon>
        <taxon>Bacteroidales</taxon>
        <taxon>Barnesiellaceae</taxon>
        <taxon>Coprobacter</taxon>
    </lineage>
</organism>
<feature type="chain" id="PRO_5028843238" evidence="1">
    <location>
        <begin position="24"/>
        <end position="542"/>
    </location>
</feature>
<dbReference type="RefSeq" id="WP_200755158.1">
    <property type="nucleotide sequence ID" value="NZ_AP023322.1"/>
</dbReference>
<evidence type="ECO:0000313" key="2">
    <source>
        <dbReference type="EMBL" id="BCI64718.1"/>
    </source>
</evidence>
<evidence type="ECO:0000256" key="1">
    <source>
        <dbReference type="SAM" id="SignalP"/>
    </source>
</evidence>
<dbReference type="KEGG" id="copr:Cop2CBH44_30710"/>
<feature type="signal peptide" evidence="1">
    <location>
        <begin position="1"/>
        <end position="23"/>
    </location>
</feature>
<keyword evidence="3" id="KW-1185">Reference proteome</keyword>
<accession>A0A7G1I2Y5</accession>
<protein>
    <submittedName>
        <fullName evidence="2">Uncharacterized protein</fullName>
    </submittedName>
</protein>
<sequence>MKKFYLKCVVAVVMTCLCLGQLAAKEVVILSEDFNVIAADGVFGTSGSTANGKLDLGNSGWIAENGYAAAGVVKLGSSSKMGKLVTPLLGKAKAGAFTMTFKACTWDGDKTDIKILLNDLEIETVTGLPEVDSDAGKMKTFTVTGMLTGATDKIAFVASAASKKRFFIDDVVVTQIEADGTPTISAVSSLDFGAVESGGTKSLSLDIMASDLTDDISVHLSDEINFTTSGELTSAGGSLTVAYRPSVMGNHKATLTLTSSGAESVEVELIGTCKKLSASDIAELRSLYKEGDNTVYTFKGTAIVTLSSSSRNVKYIQDDSGAILIDDASGIIQGNYVSGDEIALIQGTLSEYFGMLQFVPVSDAVKGESGKKVIAEVKNPSEIAVRDQGKLIQVKGVEFVETGVFEISTNYSLSGYENLPVRIQYNDLACVGQNIPVGKQDITGVVLVYERNGESQTQLVPVEIKASETVSMETDMVAETEVYAANGYIYVKGAIGTEIEVYNQQGVLVQKTFCDSQKVSVALAKGLYIVKTKGVTHKVVLF</sequence>
<evidence type="ECO:0000313" key="3">
    <source>
        <dbReference type="Proteomes" id="UP000594042"/>
    </source>
</evidence>
<name>A0A7G1I2Y5_9BACT</name>
<dbReference type="Gene3D" id="2.60.40.10">
    <property type="entry name" value="Immunoglobulins"/>
    <property type="match status" value="1"/>
</dbReference>
<dbReference type="InterPro" id="IPR013783">
    <property type="entry name" value="Ig-like_fold"/>
</dbReference>
<reference evidence="3" key="1">
    <citation type="submission" date="2020-07" db="EMBL/GenBank/DDBJ databases">
        <title>Complete genome sequencing of Coprobacter sp. strain 2CBH44.</title>
        <authorList>
            <person name="Sakamoto M."/>
            <person name="Murakami T."/>
            <person name="Mori H."/>
        </authorList>
    </citation>
    <scope>NUCLEOTIDE SEQUENCE [LARGE SCALE GENOMIC DNA]</scope>
    <source>
        <strain evidence="3">2CBH44</strain>
    </source>
</reference>
<keyword evidence="1" id="KW-0732">Signal</keyword>
<dbReference type="Proteomes" id="UP000594042">
    <property type="component" value="Chromosome"/>
</dbReference>
<proteinExistence type="predicted"/>
<gene>
    <name evidence="2" type="ORF">Cop2CBH44_30710</name>
</gene>